<feature type="compositionally biased region" description="Basic and acidic residues" evidence="1">
    <location>
        <begin position="129"/>
        <end position="139"/>
    </location>
</feature>
<dbReference type="AlphaFoldDB" id="A0AAN8QLE9"/>
<dbReference type="Proteomes" id="UP001356427">
    <property type="component" value="Unassembled WGS sequence"/>
</dbReference>
<protein>
    <submittedName>
        <fullName evidence="2">Uncharacterized protein</fullName>
    </submittedName>
</protein>
<proteinExistence type="predicted"/>
<reference evidence="2 3" key="1">
    <citation type="submission" date="2021-04" db="EMBL/GenBank/DDBJ databases">
        <authorList>
            <person name="De Guttry C."/>
            <person name="Zahm M."/>
            <person name="Klopp C."/>
            <person name="Cabau C."/>
            <person name="Louis A."/>
            <person name="Berthelot C."/>
            <person name="Parey E."/>
            <person name="Roest Crollius H."/>
            <person name="Montfort J."/>
            <person name="Robinson-Rechavi M."/>
            <person name="Bucao C."/>
            <person name="Bouchez O."/>
            <person name="Gislard M."/>
            <person name="Lluch J."/>
            <person name="Milhes M."/>
            <person name="Lampietro C."/>
            <person name="Lopez Roques C."/>
            <person name="Donnadieu C."/>
            <person name="Braasch I."/>
            <person name="Desvignes T."/>
            <person name="Postlethwait J."/>
            <person name="Bobe J."/>
            <person name="Wedekind C."/>
            <person name="Guiguen Y."/>
        </authorList>
    </citation>
    <scope>NUCLEOTIDE SEQUENCE [LARGE SCALE GENOMIC DNA]</scope>
    <source>
        <strain evidence="2">Cs_M1</strain>
        <tissue evidence="2">Blood</tissue>
    </source>
</reference>
<evidence type="ECO:0000313" key="2">
    <source>
        <dbReference type="EMBL" id="KAK6302088.1"/>
    </source>
</evidence>
<dbReference type="EMBL" id="JAGTTL010000026">
    <property type="protein sequence ID" value="KAK6302088.1"/>
    <property type="molecule type" value="Genomic_DNA"/>
</dbReference>
<accession>A0AAN8QLE9</accession>
<sequence>MPTKRSSSSEGLPCMIGLCREGSLESNEGCLMEDKMAWMRVHMELVDNHKLAQDMNATLEKARACRSELLSRLSVDGNGIPYHCDSKLKGDTGGKGGEGLKSISVSELMTKLELYEEELDPPGCAPEPKVTECPREGHRQLGTARGSTGLPDNADEGGLDSSLTHLSSNSSHLATMARPLWTPVSGDASLECEIQARVSQAL</sequence>
<comment type="caution">
    <text evidence="2">The sequence shown here is derived from an EMBL/GenBank/DDBJ whole genome shotgun (WGS) entry which is preliminary data.</text>
</comment>
<feature type="region of interest" description="Disordered" evidence="1">
    <location>
        <begin position="129"/>
        <end position="164"/>
    </location>
</feature>
<gene>
    <name evidence="2" type="ORF">J4Q44_G00281410</name>
</gene>
<evidence type="ECO:0000313" key="3">
    <source>
        <dbReference type="Proteomes" id="UP001356427"/>
    </source>
</evidence>
<keyword evidence="3" id="KW-1185">Reference proteome</keyword>
<organism evidence="2 3">
    <name type="scientific">Coregonus suidteri</name>
    <dbReference type="NCBI Taxonomy" id="861788"/>
    <lineage>
        <taxon>Eukaryota</taxon>
        <taxon>Metazoa</taxon>
        <taxon>Chordata</taxon>
        <taxon>Craniata</taxon>
        <taxon>Vertebrata</taxon>
        <taxon>Euteleostomi</taxon>
        <taxon>Actinopterygii</taxon>
        <taxon>Neopterygii</taxon>
        <taxon>Teleostei</taxon>
        <taxon>Protacanthopterygii</taxon>
        <taxon>Salmoniformes</taxon>
        <taxon>Salmonidae</taxon>
        <taxon>Coregoninae</taxon>
        <taxon>Coregonus</taxon>
    </lineage>
</organism>
<evidence type="ECO:0000256" key="1">
    <source>
        <dbReference type="SAM" id="MobiDB-lite"/>
    </source>
</evidence>
<name>A0AAN8QLE9_9TELE</name>